<dbReference type="SUPFAM" id="SSF53474">
    <property type="entry name" value="alpha/beta-Hydrolases"/>
    <property type="match status" value="1"/>
</dbReference>
<feature type="active site" description="Charge relay system" evidence="1">
    <location>
        <position position="272"/>
    </location>
</feature>
<evidence type="ECO:0000256" key="1">
    <source>
        <dbReference type="PIRSR" id="PIRSR639069-1"/>
    </source>
</evidence>
<dbReference type="GO" id="GO:0052689">
    <property type="term" value="F:carboxylic ester hydrolase activity"/>
    <property type="evidence" value="ECO:0007669"/>
    <property type="project" value="TreeGrafter"/>
</dbReference>
<dbReference type="GO" id="GO:0005976">
    <property type="term" value="P:polysaccharide metabolic process"/>
    <property type="evidence" value="ECO:0007669"/>
    <property type="project" value="TreeGrafter"/>
</dbReference>
<dbReference type="PANTHER" id="PTHR40111">
    <property type="entry name" value="CEPHALOSPORIN-C DEACETYLASE"/>
    <property type="match status" value="1"/>
</dbReference>
<dbReference type="AlphaFoldDB" id="A0AAW6XHG9"/>
<gene>
    <name evidence="4" type="ORF">QP354_01075</name>
</gene>
<evidence type="ECO:0000256" key="2">
    <source>
        <dbReference type="PIRSR" id="PIRSR639069-2"/>
    </source>
</evidence>
<proteinExistence type="predicted"/>
<dbReference type="InterPro" id="IPR029058">
    <property type="entry name" value="AB_hydrolase_fold"/>
</dbReference>
<dbReference type="Proteomes" id="UP001232113">
    <property type="component" value="Unassembled WGS sequence"/>
</dbReference>
<dbReference type="EMBL" id="JASOLY010000002">
    <property type="protein sequence ID" value="MDK6867670.1"/>
    <property type="molecule type" value="Genomic_DNA"/>
</dbReference>
<dbReference type="PANTHER" id="PTHR40111:SF1">
    <property type="entry name" value="CEPHALOSPORIN-C DEACETYLASE"/>
    <property type="match status" value="1"/>
</dbReference>
<dbReference type="Gene3D" id="3.40.50.1820">
    <property type="entry name" value="alpha/beta hydrolase"/>
    <property type="match status" value="1"/>
</dbReference>
<evidence type="ECO:0000259" key="3">
    <source>
        <dbReference type="Pfam" id="PF05448"/>
    </source>
</evidence>
<evidence type="ECO:0000313" key="5">
    <source>
        <dbReference type="Proteomes" id="UP001232113"/>
    </source>
</evidence>
<dbReference type="Pfam" id="PF05448">
    <property type="entry name" value="AXE1"/>
    <property type="match status" value="1"/>
</dbReference>
<dbReference type="InterPro" id="IPR008391">
    <property type="entry name" value="AXE1_dom"/>
</dbReference>
<name>A0AAW6XHG9_9LACO</name>
<accession>A0AAW6XHG9</accession>
<feature type="active site" description="Charge relay system" evidence="1">
    <location>
        <position position="301"/>
    </location>
</feature>
<feature type="binding site" evidence="2">
    <location>
        <position position="91"/>
    </location>
    <ligand>
        <name>substrate</name>
    </ligand>
</feature>
<feature type="active site" description="Nucleophile" evidence="1">
    <location>
        <position position="183"/>
    </location>
</feature>
<dbReference type="InterPro" id="IPR039069">
    <property type="entry name" value="CE7"/>
</dbReference>
<protein>
    <submittedName>
        <fullName evidence="4">Acetylxylan esterase</fullName>
    </submittedName>
</protein>
<reference evidence="4" key="1">
    <citation type="submission" date="2023-05" db="EMBL/GenBank/DDBJ databases">
        <title>Cataloging the Phylogenetic Diversity of Human Bladder Bacteria.</title>
        <authorList>
            <person name="Du J."/>
        </authorList>
    </citation>
    <scope>NUCLEOTIDE SEQUENCE</scope>
    <source>
        <strain evidence="4">UMB6975B</strain>
    </source>
</reference>
<organism evidence="4 5">
    <name type="scientific">Lactobacillus paragasseri</name>
    <dbReference type="NCBI Taxonomy" id="2107999"/>
    <lineage>
        <taxon>Bacteria</taxon>
        <taxon>Bacillati</taxon>
        <taxon>Bacillota</taxon>
        <taxon>Bacilli</taxon>
        <taxon>Lactobacillales</taxon>
        <taxon>Lactobacillaceae</taxon>
        <taxon>Lactobacillus</taxon>
    </lineage>
</organism>
<sequence>MIMLTNLDKYKNYKGVGERPKDFDKIWNQGKRKVDEIGFDYELQKVSEPSNIVDFYHLYFYGIGGAKIHAQLIVPKKLTGKHPGLLYFHGYHCSAGDFEDKVGWAAEGFIVLALDCRGQGGLSEDNVSVKGDIMNGLIIRGVEEWNPEKLYFYRQFLDTYQAASILMNMTHVDEKKIFIKGISQGGGLALACAGLVPEIYKVQVAYPFLSDYRKAYQYGPTTAFGELSYWFHYRDPLHKKEKDLFNLLDYIDVKFFADKIKAQVLWEMGGSDEQVPPETQMAAFNRITSKKKIYLAPEYGHEFIPRLGDDIRDFFFEWNVSEYILCYN</sequence>
<comment type="caution">
    <text evidence="4">The sequence shown here is derived from an EMBL/GenBank/DDBJ whole genome shotgun (WGS) entry which is preliminary data.</text>
</comment>
<feature type="domain" description="Acetyl xylan esterase" evidence="3">
    <location>
        <begin position="6"/>
        <end position="309"/>
    </location>
</feature>
<evidence type="ECO:0000313" key="4">
    <source>
        <dbReference type="EMBL" id="MDK6867670.1"/>
    </source>
</evidence>